<proteinExistence type="predicted"/>
<reference evidence="1" key="1">
    <citation type="submission" date="2021-02" db="EMBL/GenBank/DDBJ databases">
        <authorList>
            <person name="Nowell W R."/>
        </authorList>
    </citation>
    <scope>NUCLEOTIDE SEQUENCE</scope>
</reference>
<feature type="non-terminal residue" evidence="1">
    <location>
        <position position="1"/>
    </location>
</feature>
<evidence type="ECO:0000313" key="3">
    <source>
        <dbReference type="Proteomes" id="UP000676336"/>
    </source>
</evidence>
<dbReference type="EMBL" id="CAJOBI010041211">
    <property type="protein sequence ID" value="CAF4325082.1"/>
    <property type="molecule type" value="Genomic_DNA"/>
</dbReference>
<gene>
    <name evidence="2" type="ORF">GIL414_LOCUS27757</name>
    <name evidence="1" type="ORF">SMN809_LOCUS27124</name>
</gene>
<evidence type="ECO:0000313" key="2">
    <source>
        <dbReference type="EMBL" id="CAF4345904.1"/>
    </source>
</evidence>
<name>A0A8S2UMX2_9BILA</name>
<dbReference type="Proteomes" id="UP000681720">
    <property type="component" value="Unassembled WGS sequence"/>
</dbReference>
<evidence type="ECO:0000313" key="1">
    <source>
        <dbReference type="EMBL" id="CAF4325082.1"/>
    </source>
</evidence>
<dbReference type="Proteomes" id="UP000676336">
    <property type="component" value="Unassembled WGS sequence"/>
</dbReference>
<comment type="caution">
    <text evidence="1">The sequence shown here is derived from an EMBL/GenBank/DDBJ whole genome shotgun (WGS) entry which is preliminary data.</text>
</comment>
<dbReference type="EMBL" id="CAJOBJ010045067">
    <property type="protein sequence ID" value="CAF4345904.1"/>
    <property type="molecule type" value="Genomic_DNA"/>
</dbReference>
<protein>
    <submittedName>
        <fullName evidence="1">Uncharacterized protein</fullName>
    </submittedName>
</protein>
<accession>A0A8S2UMX2</accession>
<organism evidence="1 3">
    <name type="scientific">Rotaria magnacalcarata</name>
    <dbReference type="NCBI Taxonomy" id="392030"/>
    <lineage>
        <taxon>Eukaryota</taxon>
        <taxon>Metazoa</taxon>
        <taxon>Spiralia</taxon>
        <taxon>Gnathifera</taxon>
        <taxon>Rotifera</taxon>
        <taxon>Eurotatoria</taxon>
        <taxon>Bdelloidea</taxon>
        <taxon>Philodinida</taxon>
        <taxon>Philodinidae</taxon>
        <taxon>Rotaria</taxon>
    </lineage>
</organism>
<sequence>LAERIGHYPNGVYEIPTDSDENGKTRQCFI</sequence>
<dbReference type="AlphaFoldDB" id="A0A8S2UMX2"/>